<organism evidence="2 3">
    <name type="scientific">Lederbergia lenta</name>
    <name type="common">Bacillus lentus</name>
    <dbReference type="NCBI Taxonomy" id="1467"/>
    <lineage>
        <taxon>Bacteria</taxon>
        <taxon>Bacillati</taxon>
        <taxon>Bacillota</taxon>
        <taxon>Bacilli</taxon>
        <taxon>Bacillales</taxon>
        <taxon>Bacillaceae</taxon>
        <taxon>Lederbergia</taxon>
    </lineage>
</organism>
<dbReference type="EMBL" id="LS483476">
    <property type="protein sequence ID" value="SQI54960.1"/>
    <property type="molecule type" value="Genomic_DNA"/>
</dbReference>
<dbReference type="Proteomes" id="UP000249134">
    <property type="component" value="Chromosome 1"/>
</dbReference>
<dbReference type="AlphaFoldDB" id="A0A2X4WBI5"/>
<sequence length="80" mass="9122">MRNRYLICLLLCAVMLYLALPAIELKAEGMKGLFSITWIAFVLLVIAGNLSALLFSPKRQQSNKVDNRADIKKMKRIRAR</sequence>
<keyword evidence="1" id="KW-0472">Membrane</keyword>
<proteinExistence type="predicted"/>
<accession>A0A2X4WBI5</accession>
<protein>
    <submittedName>
        <fullName evidence="2">Uncharacterized protein</fullName>
    </submittedName>
</protein>
<dbReference type="RefSeq" id="WP_066136905.1">
    <property type="nucleotide sequence ID" value="NZ_CBCSGM010000001.1"/>
</dbReference>
<keyword evidence="1" id="KW-0812">Transmembrane</keyword>
<name>A0A2X4WBI5_LEDLE</name>
<evidence type="ECO:0000256" key="1">
    <source>
        <dbReference type="SAM" id="Phobius"/>
    </source>
</evidence>
<dbReference type="KEGG" id="blen:NCTC4824_01383"/>
<keyword evidence="3" id="KW-1185">Reference proteome</keyword>
<evidence type="ECO:0000313" key="2">
    <source>
        <dbReference type="EMBL" id="SQI54960.1"/>
    </source>
</evidence>
<dbReference type="STRING" id="1348624.GCA_001591545_00474"/>
<keyword evidence="1" id="KW-1133">Transmembrane helix</keyword>
<reference evidence="2 3" key="1">
    <citation type="submission" date="2018-06" db="EMBL/GenBank/DDBJ databases">
        <authorList>
            <consortium name="Pathogen Informatics"/>
            <person name="Doyle S."/>
        </authorList>
    </citation>
    <scope>NUCLEOTIDE SEQUENCE [LARGE SCALE GENOMIC DNA]</scope>
    <source>
        <strain evidence="2 3">NCTC4824</strain>
    </source>
</reference>
<gene>
    <name evidence="2" type="ORF">NCTC4824_01383</name>
</gene>
<feature type="transmembrane region" description="Helical" evidence="1">
    <location>
        <begin position="37"/>
        <end position="55"/>
    </location>
</feature>
<evidence type="ECO:0000313" key="3">
    <source>
        <dbReference type="Proteomes" id="UP000249134"/>
    </source>
</evidence>